<dbReference type="Proteomes" id="UP000058925">
    <property type="component" value="Chromosome"/>
</dbReference>
<feature type="compositionally biased region" description="Low complexity" evidence="1">
    <location>
        <begin position="151"/>
        <end position="166"/>
    </location>
</feature>
<evidence type="ECO:0000313" key="3">
    <source>
        <dbReference type="EMBL" id="ALI36816.1"/>
    </source>
</evidence>
<evidence type="ECO:0000256" key="2">
    <source>
        <dbReference type="SAM" id="Phobius"/>
    </source>
</evidence>
<feature type="transmembrane region" description="Helical" evidence="2">
    <location>
        <begin position="103"/>
        <end position="127"/>
    </location>
</feature>
<feature type="transmembrane region" description="Helical" evidence="2">
    <location>
        <begin position="283"/>
        <end position="304"/>
    </location>
</feature>
<gene>
    <name evidence="3" type="ORF">NMY3_02625</name>
</gene>
<dbReference type="EMBL" id="CP012850">
    <property type="protein sequence ID" value="ALI36816.1"/>
    <property type="molecule type" value="Genomic_DNA"/>
</dbReference>
<reference evidence="4" key="1">
    <citation type="submission" date="2015-10" db="EMBL/GenBank/DDBJ databases">
        <title>Niche specialization of a soil ammonia-oxidizing archaeon, Candidatus Nitrosocosmicus oleophilus.</title>
        <authorList>
            <person name="Jung M.-Y."/>
            <person name="Rhee S.-K."/>
        </authorList>
    </citation>
    <scope>NUCLEOTIDE SEQUENCE [LARGE SCALE GENOMIC DNA]</scope>
    <source>
        <strain evidence="4">MY3</strain>
    </source>
</reference>
<dbReference type="GeneID" id="60422558"/>
<feature type="transmembrane region" description="Helical" evidence="2">
    <location>
        <begin position="245"/>
        <end position="271"/>
    </location>
</feature>
<feature type="transmembrane region" description="Helical" evidence="2">
    <location>
        <begin position="202"/>
        <end position="233"/>
    </location>
</feature>
<feature type="region of interest" description="Disordered" evidence="1">
    <location>
        <begin position="145"/>
        <end position="166"/>
    </location>
</feature>
<keyword evidence="2" id="KW-0812">Transmembrane</keyword>
<proteinExistence type="predicted"/>
<keyword evidence="2" id="KW-1133">Transmembrane helix</keyword>
<protein>
    <submittedName>
        <fullName evidence="3">Uncharacterized protein</fullName>
    </submittedName>
</protein>
<dbReference type="KEGG" id="taa:NMY3_02625"/>
<dbReference type="AlphaFoldDB" id="A0A654M2E1"/>
<organism evidence="3 4">
    <name type="scientific">Candidatus Nitrosocosmicus oleophilus</name>
    <dbReference type="NCBI Taxonomy" id="1353260"/>
    <lineage>
        <taxon>Archaea</taxon>
        <taxon>Nitrososphaerota</taxon>
        <taxon>Nitrososphaeria</taxon>
        <taxon>Nitrososphaerales</taxon>
        <taxon>Nitrososphaeraceae</taxon>
        <taxon>Candidatus Nitrosocosmicus</taxon>
    </lineage>
</organism>
<keyword evidence="4" id="KW-1185">Reference proteome</keyword>
<feature type="transmembrane region" description="Helical" evidence="2">
    <location>
        <begin position="52"/>
        <end position="71"/>
    </location>
</feature>
<evidence type="ECO:0000256" key="1">
    <source>
        <dbReference type="SAM" id="MobiDB-lite"/>
    </source>
</evidence>
<accession>A0A654M2E1</accession>
<name>A0A654M2E1_9ARCH</name>
<sequence>MILNKYQNYSKYKNGIVIPALIGTVLFFILYSYSRLTTPGVEVFLSDSLYCLAATVLITYLACLFLLYLSIHRYYFSRSRTENNPQNLLYYLQSPFKSTKYKLILVISCLIYFVFFGFVSNVFIYFVDENTVFSIFPIPSPGHLSHETNGSHTTSNHQSESESSNQHTDQIRSIAYPTSKLIICCNYIGYLPMLILQLSESLSILIIPLNFIIGITLSILVGLNVTLNIFILSKNRTAEMSRRNLFGVVGISTGLFVGCPTCTGSLFYSLVGLSSTVLLSSLNIYQILFVVISIPMLFASLFLMMNVLRKSYLKSCQIK</sequence>
<feature type="transmembrane region" description="Helical" evidence="2">
    <location>
        <begin position="12"/>
        <end position="32"/>
    </location>
</feature>
<dbReference type="RefSeq" id="WP_196816022.1">
    <property type="nucleotide sequence ID" value="NZ_CP012850.1"/>
</dbReference>
<evidence type="ECO:0000313" key="4">
    <source>
        <dbReference type="Proteomes" id="UP000058925"/>
    </source>
</evidence>
<dbReference type="OrthoDB" id="11629at2157"/>
<keyword evidence="2" id="KW-0472">Membrane</keyword>